<dbReference type="HOGENOM" id="CLU_012209_0_0_1"/>
<evidence type="ECO:0000313" key="5">
    <source>
        <dbReference type="Proteomes" id="UP000011668"/>
    </source>
</evidence>
<protein>
    <submittedName>
        <fullName evidence="4">Uncharacterized protein</fullName>
    </submittedName>
</protein>
<dbReference type="PANTHER" id="PTHR13037">
    <property type="entry name" value="FORMIN"/>
    <property type="match status" value="1"/>
</dbReference>
<accession>L8WSP7</accession>
<dbReference type="AlphaFoldDB" id="L8WSP7"/>
<evidence type="ECO:0000256" key="1">
    <source>
        <dbReference type="ARBA" id="ARBA00022581"/>
    </source>
</evidence>
<feature type="region of interest" description="Disordered" evidence="3">
    <location>
        <begin position="850"/>
        <end position="925"/>
    </location>
</feature>
<dbReference type="STRING" id="983506.L8WSP7"/>
<organism evidence="4 5">
    <name type="scientific">Thanatephorus cucumeris (strain AG1-IA)</name>
    <name type="common">Rice sheath blight fungus</name>
    <name type="synonym">Rhizoctonia solani</name>
    <dbReference type="NCBI Taxonomy" id="983506"/>
    <lineage>
        <taxon>Eukaryota</taxon>
        <taxon>Fungi</taxon>
        <taxon>Dikarya</taxon>
        <taxon>Basidiomycota</taxon>
        <taxon>Agaricomycotina</taxon>
        <taxon>Agaricomycetes</taxon>
        <taxon>Cantharellales</taxon>
        <taxon>Ceratobasidiaceae</taxon>
        <taxon>Rhizoctonia</taxon>
        <taxon>Rhizoctonia solani AG-1</taxon>
    </lineage>
</organism>
<sequence>MLGAARAAARAIRRALVEDDIYAAQRTLSAYQGPSRLPLTALVHGTIRTRRPMAAAIAIESHLANAKSLPVPTLQAYISALTSSEPQIIPTETAHTPVTAALTVLAAARRSRQQQRTTHMYDAAIRACLIQGEIITGSLLFVLLVRDWQRRHRDPPVDPPDPAPDPAPTTPSPLEKWDRSFPTAFTSPIPPDAPIPPFPSPHIMEAIISALDLRPKPNPQTTHDLPPGRPPDSILALAHLTRIFSDRALPFSRYASLLNALARTPPMADKVETYFHGILRQTCHNPPLMDTRSYNVLINYSLSVVRKPGWAERLVEHMSTIRSPPLRITDATRAIITRGEAKLREPGLAARILSHIDARGHSTRLPSNSAPPAPPSTPLYALVDLPKDPHLLAAHIHNLTSLGTPTQVLQLVNTLLPNLHIPPTSINPRTKHTLECVLRIGPTALTSILNALCKSGKTGLAERVHRLGVLAEQIPASFTLPLAFHTTIVQLYAREARKGLIVIEPRPSPLAPPHKAKAIVDAGTLLAPTPALAKSSVEGWGYDVQTPGGRTHRGIKRWALARSAAAHVYLTYIRPRLLFPSQIQSQSQSQPQYIPDARLYNSLFDVFGRRPNMLLRTHLSKITRARNRRGSTKTGIPSQTDAFVQVLVKDMVAVGMKEDVPGGWSHFIPIDYTTFDYSSRNVLETAYRMRHPAAPSGRWKVHETRMRMRFRPRLRASIWARLAPYRKGNQFMQSLNYARAKPQRQRAQQLVNLEKALRRELAQREKELEKEVKTHEVDEFWNHLSASRQREMKTRASMRRARAEMQRAMARFERARKSEKLPTKRVRDIWLFVQDKVKEVAKIKRMAAREGEVRVGGGRYKRRRQVLKPSIGNPSSKVTGIPPQSHGKDTLPSPRETTPPSAKIAGLGNVPSARPRSKHRKPRRHSLFARCRRAGFWGPHICVYAIGLSVMGRPFKLDSDPRYLYWDIIVTKIKAHFSVDTHQKSHSMLCRTCP</sequence>
<dbReference type="EMBL" id="AFRT01001611">
    <property type="protein sequence ID" value="ELU39802.1"/>
    <property type="molecule type" value="Genomic_DNA"/>
</dbReference>
<dbReference type="Proteomes" id="UP000011668">
    <property type="component" value="Unassembled WGS sequence"/>
</dbReference>
<feature type="compositionally biased region" description="Basic residues" evidence="3">
    <location>
        <begin position="915"/>
        <end position="925"/>
    </location>
</feature>
<name>L8WSP7_THACA</name>
<gene>
    <name evidence="4" type="ORF">AG1IA_06166</name>
</gene>
<keyword evidence="1" id="KW-0945">Host-virus interaction</keyword>
<keyword evidence="5" id="KW-1185">Reference proteome</keyword>
<feature type="compositionally biased region" description="Pro residues" evidence="3">
    <location>
        <begin position="157"/>
        <end position="171"/>
    </location>
</feature>
<feature type="coiled-coil region" evidence="2">
    <location>
        <begin position="747"/>
        <end position="818"/>
    </location>
</feature>
<reference evidence="4 5" key="1">
    <citation type="journal article" date="2013" name="Nat. Commun.">
        <title>The evolution and pathogenic mechanisms of the rice sheath blight pathogen.</title>
        <authorList>
            <person name="Zheng A."/>
            <person name="Lin R."/>
            <person name="Xu L."/>
            <person name="Qin P."/>
            <person name="Tang C."/>
            <person name="Ai P."/>
            <person name="Zhang D."/>
            <person name="Liu Y."/>
            <person name="Sun Z."/>
            <person name="Feng H."/>
            <person name="Wang Y."/>
            <person name="Chen Y."/>
            <person name="Liang X."/>
            <person name="Fu R."/>
            <person name="Li Q."/>
            <person name="Zhang J."/>
            <person name="Yu X."/>
            <person name="Xie Z."/>
            <person name="Ding L."/>
            <person name="Guan P."/>
            <person name="Tang J."/>
            <person name="Liang Y."/>
            <person name="Wang S."/>
            <person name="Deng Q."/>
            <person name="Li S."/>
            <person name="Zhu J."/>
            <person name="Wang L."/>
            <person name="Liu H."/>
            <person name="Li P."/>
        </authorList>
    </citation>
    <scope>NUCLEOTIDE SEQUENCE [LARGE SCALE GENOMIC DNA]</scope>
    <source>
        <strain evidence="5">AG-1 IA</strain>
    </source>
</reference>
<proteinExistence type="predicted"/>
<dbReference type="OrthoDB" id="2554293at2759"/>
<evidence type="ECO:0000256" key="3">
    <source>
        <dbReference type="SAM" id="MobiDB-lite"/>
    </source>
</evidence>
<evidence type="ECO:0000313" key="4">
    <source>
        <dbReference type="EMBL" id="ELU39802.1"/>
    </source>
</evidence>
<dbReference type="PANTHER" id="PTHR13037:SF24">
    <property type="entry name" value="POLYCOMB PROTEIN PCL-RELATED"/>
    <property type="match status" value="1"/>
</dbReference>
<feature type="region of interest" description="Disordered" evidence="3">
    <location>
        <begin position="153"/>
        <end position="196"/>
    </location>
</feature>
<keyword evidence="2" id="KW-0175">Coiled coil</keyword>
<comment type="caution">
    <text evidence="4">The sequence shown here is derived from an EMBL/GenBank/DDBJ whole genome shotgun (WGS) entry which is preliminary data.</text>
</comment>
<evidence type="ECO:0000256" key="2">
    <source>
        <dbReference type="SAM" id="Coils"/>
    </source>
</evidence>